<evidence type="ECO:0000313" key="3">
    <source>
        <dbReference type="Proteomes" id="UP000010843"/>
    </source>
</evidence>
<dbReference type="EMBL" id="AOIE01000091">
    <property type="protein sequence ID" value="ELY72352.1"/>
    <property type="molecule type" value="Genomic_DNA"/>
</dbReference>
<dbReference type="STRING" id="797303.Natpe_1945"/>
<protein>
    <submittedName>
        <fullName evidence="1">Uncharacterized protein</fullName>
    </submittedName>
</protein>
<sequence>MLQFLNNLVVASHINTLDYNYFYIMDSIEAMHHFLLLNEYLLPEEPASEDLIREFIPASAFNQDWQIVLNPDMEEKEAIDIPKQGKTTMVRSTQALIFLGNRHAGLIGSSAGEFYDDRFDTSADLQEEFLEDLSAEFSG</sequence>
<dbReference type="AlphaFoldDB" id="L0JLV4"/>
<evidence type="ECO:0000313" key="1">
    <source>
        <dbReference type="EMBL" id="AGB31798.1"/>
    </source>
</evidence>
<accession>L0JLV4</accession>
<organism evidence="1 3">
    <name type="scientific">Natrinema pellirubrum (strain DSM 15624 / CIP 106293 / JCM 10476 / NCIMB 786 / 157)</name>
    <dbReference type="NCBI Taxonomy" id="797303"/>
    <lineage>
        <taxon>Archaea</taxon>
        <taxon>Methanobacteriati</taxon>
        <taxon>Methanobacteriota</taxon>
        <taxon>Stenosarchaea group</taxon>
        <taxon>Halobacteria</taxon>
        <taxon>Halobacteriales</taxon>
        <taxon>Natrialbaceae</taxon>
        <taxon>Natrinema</taxon>
    </lineage>
</organism>
<reference evidence="3" key="1">
    <citation type="submission" date="2012-02" db="EMBL/GenBank/DDBJ databases">
        <title>Complete sequence of chromosome of Natrinema pellirubrum DSM 15624.</title>
        <authorList>
            <person name="Lucas S."/>
            <person name="Han J."/>
            <person name="Lapidus A."/>
            <person name="Cheng J.-F."/>
            <person name="Goodwin L."/>
            <person name="Pitluck S."/>
            <person name="Peters L."/>
            <person name="Teshima H."/>
            <person name="Detter J.C."/>
            <person name="Han C."/>
            <person name="Tapia R."/>
            <person name="Land M."/>
            <person name="Hauser L."/>
            <person name="Kyrpides N."/>
            <person name="Ivanova N."/>
            <person name="Pagani I."/>
            <person name="Sproer C."/>
            <person name="Anderson I."/>
            <person name="Woyke T."/>
        </authorList>
    </citation>
    <scope>NUCLEOTIDE SEQUENCE [LARGE SCALE GENOMIC DNA]</scope>
    <source>
        <strain evidence="3">DSM 15624 / JCM 10476 / NCIMB 786</strain>
    </source>
</reference>
<dbReference type="Proteomes" id="UP000010843">
    <property type="component" value="Chromosome"/>
</dbReference>
<dbReference type="OrthoDB" id="205627at2157"/>
<reference evidence="2 4" key="3">
    <citation type="journal article" date="2014" name="PLoS Genet.">
        <title>Phylogenetically driven sequencing of extremely halophilic archaea reveals strategies for static and dynamic osmo-response.</title>
        <authorList>
            <person name="Becker E.A."/>
            <person name="Seitzer P.M."/>
            <person name="Tritt A."/>
            <person name="Larsen D."/>
            <person name="Krusor M."/>
            <person name="Yao A.I."/>
            <person name="Wu D."/>
            <person name="Madern D."/>
            <person name="Eisen J.A."/>
            <person name="Darling A.E."/>
            <person name="Facciotti M.T."/>
        </authorList>
    </citation>
    <scope>NUCLEOTIDE SEQUENCE [LARGE SCALE GENOMIC DNA]</scope>
    <source>
        <strain evidence="2 4">DSM 15624</strain>
    </source>
</reference>
<name>L0JLV4_NATP1</name>
<reference evidence="1" key="2">
    <citation type="submission" date="2012-02" db="EMBL/GenBank/DDBJ databases">
        <title>Complete sequence of chromosome of Natrinema pellirubrum DSM 15624.</title>
        <authorList>
            <consortium name="US DOE Joint Genome Institute"/>
            <person name="Lucas S."/>
            <person name="Han J."/>
            <person name="Lapidus A."/>
            <person name="Cheng J.-F."/>
            <person name="Goodwin L."/>
            <person name="Pitluck S."/>
            <person name="Peters L."/>
            <person name="Teshima H."/>
            <person name="Detter J.C."/>
            <person name="Han C."/>
            <person name="Tapia R."/>
            <person name="Land M."/>
            <person name="Hauser L."/>
            <person name="Kyrpides N."/>
            <person name="Ivanova N."/>
            <person name="Pagani I."/>
            <person name="Sproer C."/>
            <person name="Anderson I."/>
            <person name="Woyke T."/>
        </authorList>
    </citation>
    <scope>NUCLEOTIDE SEQUENCE</scope>
    <source>
        <strain evidence="1">DSM 15624</strain>
    </source>
</reference>
<evidence type="ECO:0000313" key="2">
    <source>
        <dbReference type="EMBL" id="ELY72352.1"/>
    </source>
</evidence>
<dbReference type="HOGENOM" id="CLU_1840639_0_0_2"/>
<dbReference type="KEGG" id="npe:Natpe_1945"/>
<evidence type="ECO:0000313" key="4">
    <source>
        <dbReference type="Proteomes" id="UP000011593"/>
    </source>
</evidence>
<keyword evidence="4" id="KW-1185">Reference proteome</keyword>
<dbReference type="Proteomes" id="UP000011593">
    <property type="component" value="Unassembled WGS sequence"/>
</dbReference>
<proteinExistence type="predicted"/>
<gene>
    <name evidence="1" type="ordered locus">Natpe_1945</name>
    <name evidence="2" type="ORF">C488_15117</name>
</gene>
<dbReference type="EMBL" id="CP003372">
    <property type="protein sequence ID" value="AGB31798.1"/>
    <property type="molecule type" value="Genomic_DNA"/>
</dbReference>